<feature type="transmembrane region" description="Helical" evidence="2">
    <location>
        <begin position="394"/>
        <end position="418"/>
    </location>
</feature>
<dbReference type="RefSeq" id="XP_013309575.1">
    <property type="nucleotide sequence ID" value="XM_013454121.1"/>
</dbReference>
<dbReference type="PANTHER" id="PTHR36819">
    <property type="entry name" value="REGULATOR OF PHOSPHOLIPASE D SRF1"/>
    <property type="match status" value="1"/>
</dbReference>
<protein>
    <submittedName>
        <fullName evidence="3">Uncharacterized protein</fullName>
    </submittedName>
</protein>
<organism evidence="3 4">
    <name type="scientific">Exophiala xenobiotica</name>
    <dbReference type="NCBI Taxonomy" id="348802"/>
    <lineage>
        <taxon>Eukaryota</taxon>
        <taxon>Fungi</taxon>
        <taxon>Dikarya</taxon>
        <taxon>Ascomycota</taxon>
        <taxon>Pezizomycotina</taxon>
        <taxon>Eurotiomycetes</taxon>
        <taxon>Chaetothyriomycetidae</taxon>
        <taxon>Chaetothyriales</taxon>
        <taxon>Herpotrichiellaceae</taxon>
        <taxon>Exophiala</taxon>
    </lineage>
</organism>
<feature type="region of interest" description="Disordered" evidence="1">
    <location>
        <begin position="139"/>
        <end position="165"/>
    </location>
</feature>
<feature type="transmembrane region" description="Helical" evidence="2">
    <location>
        <begin position="246"/>
        <end position="265"/>
    </location>
</feature>
<feature type="compositionally biased region" description="Polar residues" evidence="1">
    <location>
        <begin position="37"/>
        <end position="62"/>
    </location>
</feature>
<proteinExistence type="predicted"/>
<dbReference type="Proteomes" id="UP000054342">
    <property type="component" value="Unassembled WGS sequence"/>
</dbReference>
<reference evidence="3 4" key="1">
    <citation type="submission" date="2015-01" db="EMBL/GenBank/DDBJ databases">
        <title>The Genome Sequence of Exophiala xenobiotica CBS118157.</title>
        <authorList>
            <consortium name="The Broad Institute Genomics Platform"/>
            <person name="Cuomo C."/>
            <person name="de Hoog S."/>
            <person name="Gorbushina A."/>
            <person name="Stielow B."/>
            <person name="Teixiera M."/>
            <person name="Abouelleil A."/>
            <person name="Chapman S.B."/>
            <person name="Priest M."/>
            <person name="Young S.K."/>
            <person name="Wortman J."/>
            <person name="Nusbaum C."/>
            <person name="Birren B."/>
        </authorList>
    </citation>
    <scope>NUCLEOTIDE SEQUENCE [LARGE SCALE GENOMIC DNA]</scope>
    <source>
        <strain evidence="3 4">CBS 118157</strain>
    </source>
</reference>
<keyword evidence="2" id="KW-0472">Membrane</keyword>
<evidence type="ECO:0000313" key="3">
    <source>
        <dbReference type="EMBL" id="KIW48991.1"/>
    </source>
</evidence>
<dbReference type="PANTHER" id="PTHR36819:SF1">
    <property type="entry name" value="REGULATOR OF PHOSPHOLIPASE D SRF1"/>
    <property type="match status" value="1"/>
</dbReference>
<accession>A0A0D2B9W8</accession>
<feature type="transmembrane region" description="Helical" evidence="2">
    <location>
        <begin position="305"/>
        <end position="323"/>
    </location>
</feature>
<dbReference type="HOGENOM" id="CLU_027163_0_0_1"/>
<evidence type="ECO:0000256" key="1">
    <source>
        <dbReference type="SAM" id="MobiDB-lite"/>
    </source>
</evidence>
<sequence length="424" mass="47096">MAEPGFPWSAQSRDPEKEGTLPAIDSNVPHSEENKQDSVSSAGNRNNPATQHPQPRKTSNPQSKRRDGSLKGPQRAIPPATTGLVDSTTSKSTKKPATPLPVRTIPPWVRDAEESDLEDPQFLAPDSPEAALVAHHNHSPSTAARPNVHGKQTQTNGHVTSAGHVRPERTSRWISFARASAYPRETFNGEKVDTDYLNQHFTDYSRPWLAGHEDDLEDGSSRYHAFRRKRKAWYKRAQFTIMRNPFIPLAFRLTTFVFAFAALGLGTSIYHSTNRIAKCIHQNPRDKECRDLVGTGPTNYYQDPSGLMALIVDAIAVAYILYITYDEYFSKPLGLRPARAKVRLVLLDLFFVVFQSANLALSFESLTVDQGACKVGGAPLTSPKFDDVCSRARALSGVLLISLVAWLMTFSISVLRLVERIDTK</sequence>
<dbReference type="GO" id="GO:0000324">
    <property type="term" value="C:fungal-type vacuole"/>
    <property type="evidence" value="ECO:0007669"/>
    <property type="project" value="TreeGrafter"/>
</dbReference>
<feature type="compositionally biased region" description="Polar residues" evidence="1">
    <location>
        <begin position="139"/>
        <end position="159"/>
    </location>
</feature>
<dbReference type="GO" id="GO:0071944">
    <property type="term" value="C:cell periphery"/>
    <property type="evidence" value="ECO:0007669"/>
    <property type="project" value="TreeGrafter"/>
</dbReference>
<keyword evidence="4" id="KW-1185">Reference proteome</keyword>
<dbReference type="GeneID" id="25332618"/>
<keyword evidence="2" id="KW-0812">Transmembrane</keyword>
<dbReference type="EMBL" id="KN847323">
    <property type="protein sequence ID" value="KIW48991.1"/>
    <property type="molecule type" value="Genomic_DNA"/>
</dbReference>
<gene>
    <name evidence="3" type="ORF">PV05_10710</name>
</gene>
<name>A0A0D2B9W8_9EURO</name>
<evidence type="ECO:0000256" key="2">
    <source>
        <dbReference type="SAM" id="Phobius"/>
    </source>
</evidence>
<evidence type="ECO:0000313" key="4">
    <source>
        <dbReference type="Proteomes" id="UP000054342"/>
    </source>
</evidence>
<feature type="region of interest" description="Disordered" evidence="1">
    <location>
        <begin position="1"/>
        <end position="120"/>
    </location>
</feature>
<keyword evidence="2" id="KW-1133">Transmembrane helix</keyword>
<dbReference type="InterPro" id="IPR037737">
    <property type="entry name" value="Srf1"/>
</dbReference>
<dbReference type="OrthoDB" id="2589563at2759"/>
<dbReference type="AlphaFoldDB" id="A0A0D2B9W8"/>